<keyword evidence="2" id="KW-1185">Reference proteome</keyword>
<name>A0A165U0Y8_9HYPH</name>
<evidence type="ECO:0000313" key="2">
    <source>
        <dbReference type="Proteomes" id="UP000076577"/>
    </source>
</evidence>
<organism evidence="1 2">
    <name type="scientific">Pseudovibrio axinellae</name>
    <dbReference type="NCBI Taxonomy" id="989403"/>
    <lineage>
        <taxon>Bacteria</taxon>
        <taxon>Pseudomonadati</taxon>
        <taxon>Pseudomonadota</taxon>
        <taxon>Alphaproteobacteria</taxon>
        <taxon>Hyphomicrobiales</taxon>
        <taxon>Stappiaceae</taxon>
        <taxon>Pseudovibrio</taxon>
    </lineage>
</organism>
<dbReference type="EMBL" id="LMCB01000124">
    <property type="protein sequence ID" value="KZL09404.1"/>
    <property type="molecule type" value="Genomic_DNA"/>
</dbReference>
<comment type="caution">
    <text evidence="1">The sequence shown here is derived from an EMBL/GenBank/DDBJ whole genome shotgun (WGS) entry which is preliminary data.</text>
</comment>
<accession>A0A165U0Y8</accession>
<gene>
    <name evidence="1" type="ORF">PsAD2_04092</name>
</gene>
<dbReference type="Proteomes" id="UP000076577">
    <property type="component" value="Unassembled WGS sequence"/>
</dbReference>
<dbReference type="AlphaFoldDB" id="A0A165U0Y8"/>
<protein>
    <submittedName>
        <fullName evidence="1">Uncharacterized protein</fullName>
    </submittedName>
</protein>
<evidence type="ECO:0000313" key="1">
    <source>
        <dbReference type="EMBL" id="KZL09404.1"/>
    </source>
</evidence>
<reference evidence="1 2" key="1">
    <citation type="journal article" date="2016" name="Front. Microbiol.">
        <title>Comparative Genomic Analysis Reveals a Diverse Repertoire of Genes Involved in Prokaryote-Eukaryote Interactions within the Pseudovibrio Genus.</title>
        <authorList>
            <person name="Romano S."/>
            <person name="Fernandez-Guerra A."/>
            <person name="Reen F.J."/>
            <person name="Glockner F.O."/>
            <person name="Crowley S.P."/>
            <person name="O'Sullivan O."/>
            <person name="Cotter P.D."/>
            <person name="Adams C."/>
            <person name="Dobson A.D."/>
            <person name="O'Gara F."/>
        </authorList>
    </citation>
    <scope>NUCLEOTIDE SEQUENCE [LARGE SCALE GENOMIC DNA]</scope>
    <source>
        <strain evidence="1 2">Ad2</strain>
    </source>
</reference>
<proteinExistence type="predicted"/>
<sequence length="153" mass="16342">MVTPSSLITVVITSSFTPLPSVSTVRVRSLPLPLTVSTVFDCSEPSAALTLTVVVREPSGAITVVVVCVLSVTPSPLLSSWRVDDRPSSLIVETVRFHRVPSSPLIVVVLVVDPLAFRACCVSEILSKVPSPSRSLCVVPSRPLALDTVRLWL</sequence>